<feature type="repeat" description="TSP type-3" evidence="10">
    <location>
        <begin position="740"/>
        <end position="775"/>
    </location>
</feature>
<dbReference type="InterPro" id="IPR001881">
    <property type="entry name" value="EGF-like_Ca-bd_dom"/>
</dbReference>
<dbReference type="GO" id="GO:0007155">
    <property type="term" value="P:cell adhesion"/>
    <property type="evidence" value="ECO:0007669"/>
    <property type="project" value="UniProtKB-KW"/>
</dbReference>
<dbReference type="FunFam" id="2.10.25.10:FF:000025">
    <property type="entry name" value="Thrombospondin 3"/>
    <property type="match status" value="1"/>
</dbReference>
<feature type="repeat" description="TSP type-3" evidence="10">
    <location>
        <begin position="582"/>
        <end position="617"/>
    </location>
</feature>
<organism evidence="14 15">
    <name type="scientific">Acanthosepion pharaonis</name>
    <name type="common">Pharaoh cuttlefish</name>
    <name type="synonym">Sepia pharaonis</name>
    <dbReference type="NCBI Taxonomy" id="158019"/>
    <lineage>
        <taxon>Eukaryota</taxon>
        <taxon>Metazoa</taxon>
        <taxon>Spiralia</taxon>
        <taxon>Lophotrochozoa</taxon>
        <taxon>Mollusca</taxon>
        <taxon>Cephalopoda</taxon>
        <taxon>Coleoidea</taxon>
        <taxon>Decapodiformes</taxon>
        <taxon>Sepiida</taxon>
        <taxon>Sepiina</taxon>
        <taxon>Sepiidae</taxon>
        <taxon>Acanthosepion</taxon>
    </lineage>
</organism>
<evidence type="ECO:0000256" key="10">
    <source>
        <dbReference type="PROSITE-ProRule" id="PRU00634"/>
    </source>
</evidence>
<dbReference type="SUPFAM" id="SSF57184">
    <property type="entry name" value="Growth factor receptor domain"/>
    <property type="match status" value="1"/>
</dbReference>
<dbReference type="InterPro" id="IPR008859">
    <property type="entry name" value="Thrombospondin_C"/>
</dbReference>
<dbReference type="InterPro" id="IPR046970">
    <property type="entry name" value="TSP/COMP_CC_sf"/>
</dbReference>
<dbReference type="GO" id="GO:0005509">
    <property type="term" value="F:calcium ion binding"/>
    <property type="evidence" value="ECO:0007669"/>
    <property type="project" value="UniProtKB-UniRule"/>
</dbReference>
<evidence type="ECO:0000256" key="8">
    <source>
        <dbReference type="ARBA" id="ARBA00023180"/>
    </source>
</evidence>
<dbReference type="SUPFAM" id="SSF58006">
    <property type="entry name" value="Assembly domain of cartilage oligomeric matrix protein"/>
    <property type="match status" value="1"/>
</dbReference>
<feature type="region of interest" description="Disordered" evidence="11">
    <location>
        <begin position="171"/>
        <end position="190"/>
    </location>
</feature>
<evidence type="ECO:0000256" key="3">
    <source>
        <dbReference type="ARBA" id="ARBA00022729"/>
    </source>
</evidence>
<dbReference type="InterPro" id="IPR009030">
    <property type="entry name" value="Growth_fac_rcpt_cys_sf"/>
</dbReference>
<dbReference type="Gene3D" id="2.10.25.10">
    <property type="entry name" value="Laminin"/>
    <property type="match status" value="4"/>
</dbReference>
<keyword evidence="6" id="KW-0130">Cell adhesion</keyword>
<dbReference type="InterPro" id="IPR000742">
    <property type="entry name" value="EGF"/>
</dbReference>
<dbReference type="FunFam" id="4.10.1080.10:FF:000004">
    <property type="entry name" value="Cartilage oligomeric matrix protein"/>
    <property type="match status" value="1"/>
</dbReference>
<feature type="region of interest" description="Disordered" evidence="11">
    <location>
        <begin position="713"/>
        <end position="739"/>
    </location>
</feature>
<dbReference type="OrthoDB" id="14563at2759"/>
<dbReference type="InterPro" id="IPR028974">
    <property type="entry name" value="TSP_type-3_rpt"/>
</dbReference>
<dbReference type="Gene3D" id="2.60.120.200">
    <property type="match status" value="1"/>
</dbReference>
<dbReference type="Pfam" id="PF05735">
    <property type="entry name" value="TSP_C"/>
    <property type="match status" value="1"/>
</dbReference>
<feature type="domain" description="EGF-like" evidence="12">
    <location>
        <begin position="507"/>
        <end position="548"/>
    </location>
</feature>
<reference evidence="14" key="1">
    <citation type="submission" date="2021-01" db="EMBL/GenBank/DDBJ databases">
        <authorList>
            <person name="Li R."/>
            <person name="Bekaert M."/>
        </authorList>
    </citation>
    <scope>NUCLEOTIDE SEQUENCE</scope>
    <source>
        <strain evidence="14">Farmed</strain>
    </source>
</reference>
<evidence type="ECO:0000256" key="6">
    <source>
        <dbReference type="ARBA" id="ARBA00022889"/>
    </source>
</evidence>
<evidence type="ECO:0000259" key="12">
    <source>
        <dbReference type="PROSITE" id="PS50026"/>
    </source>
</evidence>
<feature type="repeat" description="TSP type-3" evidence="10">
    <location>
        <begin position="643"/>
        <end position="678"/>
    </location>
</feature>
<evidence type="ECO:0000313" key="15">
    <source>
        <dbReference type="Proteomes" id="UP000597762"/>
    </source>
</evidence>
<dbReference type="Proteomes" id="UP000597762">
    <property type="component" value="Unassembled WGS sequence"/>
</dbReference>
<feature type="compositionally biased region" description="Acidic residues" evidence="11">
    <location>
        <begin position="713"/>
        <end position="724"/>
    </location>
</feature>
<dbReference type="FunFam" id="2.10.25.10:FF:000027">
    <property type="entry name" value="Thrombospondin 3"/>
    <property type="match status" value="1"/>
</dbReference>
<dbReference type="PROSITE" id="PS51236">
    <property type="entry name" value="TSP_CTER"/>
    <property type="match status" value="1"/>
</dbReference>
<dbReference type="InterPro" id="IPR018097">
    <property type="entry name" value="EGF_Ca-bd_CS"/>
</dbReference>
<feature type="domain" description="EGF-like" evidence="12">
    <location>
        <begin position="286"/>
        <end position="325"/>
    </location>
</feature>
<dbReference type="InterPro" id="IPR049883">
    <property type="entry name" value="NOTCH1_EGF-like"/>
</dbReference>
<dbReference type="InterPro" id="IPR013320">
    <property type="entry name" value="ConA-like_dom_sf"/>
</dbReference>
<evidence type="ECO:0000256" key="11">
    <source>
        <dbReference type="SAM" id="MobiDB-lite"/>
    </source>
</evidence>
<comment type="caution">
    <text evidence="14">The sequence shown here is derived from an EMBL/GenBank/DDBJ whole genome shotgun (WGS) entry which is preliminary data.</text>
</comment>
<evidence type="ECO:0000259" key="13">
    <source>
        <dbReference type="PROSITE" id="PS51236"/>
    </source>
</evidence>
<dbReference type="SMART" id="SM00181">
    <property type="entry name" value="EGF"/>
    <property type="match status" value="6"/>
</dbReference>
<evidence type="ECO:0000256" key="9">
    <source>
        <dbReference type="PROSITE-ProRule" id="PRU00076"/>
    </source>
</evidence>
<dbReference type="EMBL" id="CAHIKZ030001009">
    <property type="protein sequence ID" value="CAE1249094.1"/>
    <property type="molecule type" value="Genomic_DNA"/>
</dbReference>
<dbReference type="AlphaFoldDB" id="A0A812C0U3"/>
<proteinExistence type="inferred from homology"/>
<feature type="region of interest" description="Disordered" evidence="11">
    <location>
        <begin position="575"/>
        <end position="659"/>
    </location>
</feature>
<evidence type="ECO:0000313" key="14">
    <source>
        <dbReference type="EMBL" id="CAE1249094.1"/>
    </source>
</evidence>
<dbReference type="InterPro" id="IPR003367">
    <property type="entry name" value="Thrombospondin_3-like_rpt"/>
</dbReference>
<gene>
    <name evidence="14" type="ORF">SPHA_26421</name>
</gene>
<keyword evidence="8" id="KW-0325">Glycoprotein</keyword>
<dbReference type="FunFam" id="2.60.120.200:FF:000002">
    <property type="entry name" value="Thrombospondin 3"/>
    <property type="match status" value="1"/>
</dbReference>
<feature type="disulfide bond" evidence="9">
    <location>
        <begin position="517"/>
        <end position="534"/>
    </location>
</feature>
<keyword evidence="5 10" id="KW-0106">Calcium</keyword>
<dbReference type="SUPFAM" id="SSF103647">
    <property type="entry name" value="TSP type-3 repeat"/>
    <property type="match status" value="3"/>
</dbReference>
<dbReference type="SUPFAM" id="SSF49899">
    <property type="entry name" value="Concanavalin A-like lectins/glucanases"/>
    <property type="match status" value="1"/>
</dbReference>
<dbReference type="InterPro" id="IPR017897">
    <property type="entry name" value="Thrombospondin_3_rpt"/>
</dbReference>
<dbReference type="PROSITE" id="PS01186">
    <property type="entry name" value="EGF_2"/>
    <property type="match status" value="1"/>
</dbReference>
<feature type="compositionally biased region" description="Acidic residues" evidence="11">
    <location>
        <begin position="643"/>
        <end position="659"/>
    </location>
</feature>
<dbReference type="Pfam" id="PF02412">
    <property type="entry name" value="TSP_3"/>
    <property type="match status" value="5"/>
</dbReference>
<evidence type="ECO:0000256" key="1">
    <source>
        <dbReference type="ARBA" id="ARBA00009456"/>
    </source>
</evidence>
<protein>
    <submittedName>
        <fullName evidence="14">THBS2S</fullName>
    </submittedName>
</protein>
<dbReference type="PROSITE" id="PS50026">
    <property type="entry name" value="EGF_3"/>
    <property type="match status" value="3"/>
</dbReference>
<keyword evidence="15" id="KW-1185">Reference proteome</keyword>
<dbReference type="Pfam" id="PF00008">
    <property type="entry name" value="EGF"/>
    <property type="match status" value="1"/>
</dbReference>
<dbReference type="PANTHER" id="PTHR10199">
    <property type="entry name" value="THROMBOSPONDIN"/>
    <property type="match status" value="1"/>
</dbReference>
<evidence type="ECO:0000256" key="4">
    <source>
        <dbReference type="ARBA" id="ARBA00022737"/>
    </source>
</evidence>
<dbReference type="FunFam" id="4.10.1080.10:FF:000001">
    <property type="entry name" value="Thrombospondin 3"/>
    <property type="match status" value="1"/>
</dbReference>
<keyword evidence="2 9" id="KW-0245">EGF-like domain</keyword>
<feature type="domain" description="EGF-like" evidence="12">
    <location>
        <begin position="463"/>
        <end position="502"/>
    </location>
</feature>
<dbReference type="Pfam" id="PF07645">
    <property type="entry name" value="EGF_CA"/>
    <property type="match status" value="2"/>
</dbReference>
<evidence type="ECO:0000256" key="5">
    <source>
        <dbReference type="ARBA" id="ARBA00022837"/>
    </source>
</evidence>
<comment type="similarity">
    <text evidence="1">Belongs to the thrombospondin family.</text>
</comment>
<dbReference type="PROSITE" id="PS01187">
    <property type="entry name" value="EGF_CA"/>
    <property type="match status" value="2"/>
</dbReference>
<accession>A0A812C0U3</accession>
<evidence type="ECO:0000256" key="7">
    <source>
        <dbReference type="ARBA" id="ARBA00023157"/>
    </source>
</evidence>
<sequence>MIALIAPADAQFRPLRKPEIGAAFMRYNELSLVGEIQLQSNRRRGRATLLRAENLAMNTKFDSYIDFQRAEVVINLKTKDGREYAVRFLTGVLSENKNKKIIIRFTNLQSNSNGIQLFVNCMNAGRDNTELPIRDVLMGNFSVQRHPAFKLYGQASLKELLMMQGCEDTENIAPTRPSIPKPSLPSWVGSIDPDRRFPDIDIKRETHSREVSQDPFYTVDQIKTDRIHHSTIDSVKPELPNAIVELTIAIRDLQRDFQNQIRETHLLKETLKECQMCRGTPPEPGNLRRCSSNPCFQGVRCIDTEEGFRCGSCPPGFYGDGKTCSAYLTCNDRPCYPGVQCSDTSSGFICGPCPTTLTGDGTVHGCHPTRVTCDSSPCFPGVMCTDQRTGFHCGSCPTGYTGNGTYCEDLDECQFSRPCDRRATCTNLSPGFTCTPCPQGYTSSPITGIGILSAQQTRQICQDIDECRSNNGGCVPHSRCINTRGSFRCSECDPGYSGNQTVGCRRQISNCSNGKECHKNARCIQRPESSTHECQCSIGYGGDGYYCSKDQDLDGIPDNALPCGHRKCRKDNCVSTPNSGQEDADGDGLGDACDPDADNDGIVNNPDNCPLVANPDQDDTEDKPDRKGDACDNCPTIPNPEQTDTDDDGMGDTCDPDADNDGIINAHDNCIRVKNADQRDTDGDGIGDACDNCPFVPNVKQLDSDADLTGDACDTNDDKDDDGVQDTNDNCPHIANSDQLDTDGDTLGDICDNDDDNDGVLDVNDNCPLRMNPRQEDEDGNGVGDICEIDKDGDGSEDFIDVCPHNGNIYATDFRAYQTVILDPEGDSQIDPNWVILNQGAEIVQTMNSDPGIAISYTAFAGVDFSGTFYVNTEVDDDYAGFIFSYQDSSHFYVVMWKKNTQTYWHSTPFRAVAEPGIQLKLVNSSTGPGQYLRNALWHTGDTHDQVRLLWKDPRNEGWKERKAYRWELIHRPYKGLIRILFFEETELIADSGNIYDFTLKGGRLGVFCFSQEMVIWSDLVYRCNDYIPPGLLEEEDYGYGQ</sequence>
<comment type="caution">
    <text evidence="9">Lacks conserved residue(s) required for the propagation of feature annotation.</text>
</comment>
<dbReference type="SMART" id="SM00179">
    <property type="entry name" value="EGF_CA"/>
    <property type="match status" value="4"/>
</dbReference>
<dbReference type="Gene3D" id="4.10.1080.10">
    <property type="entry name" value="TSP type-3 repeat"/>
    <property type="match status" value="3"/>
</dbReference>
<dbReference type="Gene3D" id="1.20.5.10">
    <property type="match status" value="1"/>
</dbReference>
<dbReference type="CDD" id="cd00054">
    <property type="entry name" value="EGF_CA"/>
    <property type="match status" value="3"/>
</dbReference>
<dbReference type="GO" id="GO:0005576">
    <property type="term" value="C:extracellular region"/>
    <property type="evidence" value="ECO:0007669"/>
    <property type="project" value="InterPro"/>
</dbReference>
<keyword evidence="7 9" id="KW-1015">Disulfide bond</keyword>
<keyword evidence="4" id="KW-0677">Repeat</keyword>
<evidence type="ECO:0000256" key="2">
    <source>
        <dbReference type="ARBA" id="ARBA00022536"/>
    </source>
</evidence>
<dbReference type="FunFam" id="2.10.25.10:FF:000038">
    <property type="entry name" value="Fibrillin 2"/>
    <property type="match status" value="1"/>
</dbReference>
<dbReference type="PROSITE" id="PS51234">
    <property type="entry name" value="TSP3"/>
    <property type="match status" value="3"/>
</dbReference>
<dbReference type="PANTHER" id="PTHR10199:SF100">
    <property type="entry name" value="THROMBOSPONDIN, ISOFORM A"/>
    <property type="match status" value="1"/>
</dbReference>
<name>A0A812C0U3_ACAPH</name>
<feature type="compositionally biased region" description="Acidic residues" evidence="11">
    <location>
        <begin position="582"/>
        <end position="599"/>
    </location>
</feature>
<keyword evidence="3" id="KW-0732">Signal</keyword>
<feature type="domain" description="TSP C-terminal" evidence="13">
    <location>
        <begin position="815"/>
        <end position="1029"/>
    </location>
</feature>